<dbReference type="PROSITE" id="PS50110">
    <property type="entry name" value="RESPONSE_REGULATORY"/>
    <property type="match status" value="1"/>
</dbReference>
<evidence type="ECO:0000259" key="7">
    <source>
        <dbReference type="PROSITE" id="PS50110"/>
    </source>
</evidence>
<proteinExistence type="predicted"/>
<dbReference type="EC" id="2.7.13.3" evidence="2"/>
<dbReference type="InterPro" id="IPR001789">
    <property type="entry name" value="Sig_transdc_resp-reg_receiver"/>
</dbReference>
<evidence type="ECO:0000256" key="1">
    <source>
        <dbReference type="ARBA" id="ARBA00000085"/>
    </source>
</evidence>
<dbReference type="SUPFAM" id="SSF55874">
    <property type="entry name" value="ATPase domain of HSP90 chaperone/DNA topoisomerase II/histidine kinase"/>
    <property type="match status" value="1"/>
</dbReference>
<keyword evidence="9" id="KW-1185">Reference proteome</keyword>
<dbReference type="Gene3D" id="3.30.565.10">
    <property type="entry name" value="Histidine kinase-like ATPase, C-terminal domain"/>
    <property type="match status" value="1"/>
</dbReference>
<evidence type="ECO:0000256" key="3">
    <source>
        <dbReference type="ARBA" id="ARBA00022679"/>
    </source>
</evidence>
<dbReference type="InterPro" id="IPR004358">
    <property type="entry name" value="Sig_transdc_His_kin-like_C"/>
</dbReference>
<feature type="domain" description="Histidine kinase" evidence="6">
    <location>
        <begin position="191"/>
        <end position="391"/>
    </location>
</feature>
<keyword evidence="5" id="KW-0597">Phosphoprotein</keyword>
<evidence type="ECO:0000313" key="8">
    <source>
        <dbReference type="EMBL" id="KAK3255186.1"/>
    </source>
</evidence>
<feature type="modified residue" description="4-aspartylphosphate" evidence="5">
    <location>
        <position position="473"/>
    </location>
</feature>
<dbReference type="AlphaFoldDB" id="A0AAE0F8R6"/>
<dbReference type="GO" id="GO:0005886">
    <property type="term" value="C:plasma membrane"/>
    <property type="evidence" value="ECO:0007669"/>
    <property type="project" value="TreeGrafter"/>
</dbReference>
<keyword evidence="4" id="KW-0418">Kinase</keyword>
<reference evidence="8 9" key="1">
    <citation type="journal article" date="2015" name="Genome Biol. Evol.">
        <title>Comparative Genomics of a Bacterivorous Green Alga Reveals Evolutionary Causalities and Consequences of Phago-Mixotrophic Mode of Nutrition.</title>
        <authorList>
            <person name="Burns J.A."/>
            <person name="Paasch A."/>
            <person name="Narechania A."/>
            <person name="Kim E."/>
        </authorList>
    </citation>
    <scope>NUCLEOTIDE SEQUENCE [LARGE SCALE GENOMIC DNA]</scope>
    <source>
        <strain evidence="8 9">PLY_AMNH</strain>
    </source>
</reference>
<dbReference type="EMBL" id="LGRX02022860">
    <property type="protein sequence ID" value="KAK3255186.1"/>
    <property type="molecule type" value="Genomic_DNA"/>
</dbReference>
<dbReference type="CDD" id="cd00156">
    <property type="entry name" value="REC"/>
    <property type="match status" value="1"/>
</dbReference>
<dbReference type="PROSITE" id="PS50109">
    <property type="entry name" value="HIS_KIN"/>
    <property type="match status" value="1"/>
</dbReference>
<evidence type="ECO:0000313" key="9">
    <source>
        <dbReference type="Proteomes" id="UP001190700"/>
    </source>
</evidence>
<dbReference type="Pfam" id="PF02518">
    <property type="entry name" value="HATPase_c"/>
    <property type="match status" value="1"/>
</dbReference>
<keyword evidence="3" id="KW-0808">Transferase</keyword>
<evidence type="ECO:0000256" key="5">
    <source>
        <dbReference type="PROSITE-ProRule" id="PRU00169"/>
    </source>
</evidence>
<sequence length="564" mass="64451">MQSNAYCGFVLSQINVVYLLHELSYYDALDAKNFDSMLESSSSIAMRHLHWQNVTFLTDISFCLASDYTDDVMYGLMNKFHTYFLNHPAGNDRLAIRAFIKIFYFELTPEEVTYTNLIRFRFQENQVLIRSATSQHEANTIDALDYLKNLSIVSRSCSSVYLVLVLTSVLAYEVFAQNRTQLQNQRRSYQRLMHDLKTPIACIQSLIRDETGMIKTMSSILTNRILTIDMTEISPNYKVVNLKSYFDHVRSIYEPMFDILPEIEFRYENELNPHDWMYLDQDWTMRCVENCLSNAIKFTTVGYVRLRVSVRQQYLTIDVDDTGKGIPHAQRASITKDRIQLQSGSGGMGLGLSTTQQFLNIVDGRLEITDNPDRQTVAKGTRIRLLLPYKKPDYTIDIAGTNADAQATQETRATEATPPGVFKLLLVEDDKVQRTILKSKLTRTKLYEVTEAVDGADALLKCATTKFDALLADKSMPVMDGVAFCQALRKTNNKPAVCIMYSADGIGLECDRILKELDIDSIWDKTEGVDRIIHYLNERMTKTARDACSFGCNPQRNCHADYTY</sequence>
<evidence type="ECO:0000259" key="6">
    <source>
        <dbReference type="PROSITE" id="PS50109"/>
    </source>
</evidence>
<protein>
    <recommendedName>
        <fullName evidence="2">histidine kinase</fullName>
        <ecNumber evidence="2">2.7.13.3</ecNumber>
    </recommendedName>
</protein>
<dbReference type="GO" id="GO:0000155">
    <property type="term" value="F:phosphorelay sensor kinase activity"/>
    <property type="evidence" value="ECO:0007669"/>
    <property type="project" value="TreeGrafter"/>
</dbReference>
<gene>
    <name evidence="8" type="ORF">CYMTET_35659</name>
</gene>
<organism evidence="8 9">
    <name type="scientific">Cymbomonas tetramitiformis</name>
    <dbReference type="NCBI Taxonomy" id="36881"/>
    <lineage>
        <taxon>Eukaryota</taxon>
        <taxon>Viridiplantae</taxon>
        <taxon>Chlorophyta</taxon>
        <taxon>Pyramimonadophyceae</taxon>
        <taxon>Pyramimonadales</taxon>
        <taxon>Pyramimonadaceae</taxon>
        <taxon>Cymbomonas</taxon>
    </lineage>
</organism>
<name>A0AAE0F8R6_9CHLO</name>
<dbReference type="Pfam" id="PF00072">
    <property type="entry name" value="Response_reg"/>
    <property type="match status" value="1"/>
</dbReference>
<dbReference type="PANTHER" id="PTHR43047">
    <property type="entry name" value="TWO-COMPONENT HISTIDINE PROTEIN KINASE"/>
    <property type="match status" value="1"/>
</dbReference>
<dbReference type="InterPro" id="IPR005467">
    <property type="entry name" value="His_kinase_dom"/>
</dbReference>
<dbReference type="PRINTS" id="PR00344">
    <property type="entry name" value="BCTRLSENSOR"/>
</dbReference>
<dbReference type="SMART" id="SM00387">
    <property type="entry name" value="HATPase_c"/>
    <property type="match status" value="1"/>
</dbReference>
<comment type="catalytic activity">
    <reaction evidence="1">
        <text>ATP + protein L-histidine = ADP + protein N-phospho-L-histidine.</text>
        <dbReference type="EC" id="2.7.13.3"/>
    </reaction>
</comment>
<feature type="domain" description="Response regulatory" evidence="7">
    <location>
        <begin position="423"/>
        <end position="540"/>
    </location>
</feature>
<dbReference type="Gene3D" id="3.40.50.2300">
    <property type="match status" value="1"/>
</dbReference>
<dbReference type="GO" id="GO:0009927">
    <property type="term" value="F:histidine phosphotransfer kinase activity"/>
    <property type="evidence" value="ECO:0007669"/>
    <property type="project" value="TreeGrafter"/>
</dbReference>
<evidence type="ECO:0000256" key="2">
    <source>
        <dbReference type="ARBA" id="ARBA00012438"/>
    </source>
</evidence>
<dbReference type="PANTHER" id="PTHR43047:SF72">
    <property type="entry name" value="OSMOSENSING HISTIDINE PROTEIN KINASE SLN1"/>
    <property type="match status" value="1"/>
</dbReference>
<dbReference type="SUPFAM" id="SSF52172">
    <property type="entry name" value="CheY-like"/>
    <property type="match status" value="1"/>
</dbReference>
<dbReference type="InterPro" id="IPR011006">
    <property type="entry name" value="CheY-like_superfamily"/>
</dbReference>
<dbReference type="Proteomes" id="UP001190700">
    <property type="component" value="Unassembled WGS sequence"/>
</dbReference>
<comment type="caution">
    <text evidence="8">The sequence shown here is derived from an EMBL/GenBank/DDBJ whole genome shotgun (WGS) entry which is preliminary data.</text>
</comment>
<accession>A0AAE0F8R6</accession>
<dbReference type="InterPro" id="IPR036890">
    <property type="entry name" value="HATPase_C_sf"/>
</dbReference>
<evidence type="ECO:0000256" key="4">
    <source>
        <dbReference type="ARBA" id="ARBA00022777"/>
    </source>
</evidence>
<dbReference type="SMART" id="SM00448">
    <property type="entry name" value="REC"/>
    <property type="match status" value="1"/>
</dbReference>
<dbReference type="InterPro" id="IPR003594">
    <property type="entry name" value="HATPase_dom"/>
</dbReference>